<keyword evidence="1" id="KW-0175">Coiled coil</keyword>
<organism evidence="3 4">
    <name type="scientific">Schizosaccharomyces osmophilus</name>
    <dbReference type="NCBI Taxonomy" id="2545709"/>
    <lineage>
        <taxon>Eukaryota</taxon>
        <taxon>Fungi</taxon>
        <taxon>Dikarya</taxon>
        <taxon>Ascomycota</taxon>
        <taxon>Taphrinomycotina</taxon>
        <taxon>Schizosaccharomycetes</taxon>
        <taxon>Schizosaccharomycetales</taxon>
        <taxon>Schizosaccharomycetaceae</taxon>
        <taxon>Schizosaccharomyces</taxon>
    </lineage>
</organism>
<reference evidence="3 4" key="1">
    <citation type="journal article" date="2023" name="G3 (Bethesda)">
        <title>A high-quality reference genome for the fission yeast Schizosaccharomyces osmophilus.</title>
        <authorList>
            <person name="Jia G.S."/>
            <person name="Zhang W.C."/>
            <person name="Liang Y."/>
            <person name="Liu X.H."/>
            <person name="Rhind N."/>
            <person name="Pidoux A."/>
            <person name="Brysch-Herzberg M."/>
            <person name="Du L.L."/>
        </authorList>
    </citation>
    <scope>NUCLEOTIDE SEQUENCE [LARGE SCALE GENOMIC DNA]</scope>
    <source>
        <strain evidence="3 4">CBS 15793</strain>
    </source>
</reference>
<dbReference type="EMBL" id="CP115611">
    <property type="protein sequence ID" value="WBW72634.1"/>
    <property type="molecule type" value="Genomic_DNA"/>
</dbReference>
<evidence type="ECO:0000256" key="2">
    <source>
        <dbReference type="SAM" id="MobiDB-lite"/>
    </source>
</evidence>
<keyword evidence="4" id="KW-1185">Reference proteome</keyword>
<gene>
    <name evidence="3" type="primary">atg16</name>
    <name evidence="3" type="ORF">SOMG_01041</name>
</gene>
<dbReference type="AlphaFoldDB" id="A0AAF0AW79"/>
<feature type="compositionally biased region" description="Basic and acidic residues" evidence="2">
    <location>
        <begin position="47"/>
        <end position="57"/>
    </location>
</feature>
<evidence type="ECO:0000313" key="3">
    <source>
        <dbReference type="EMBL" id="WBW72634.1"/>
    </source>
</evidence>
<evidence type="ECO:0000256" key="1">
    <source>
        <dbReference type="SAM" id="Coils"/>
    </source>
</evidence>
<dbReference type="GeneID" id="80874523"/>
<dbReference type="Proteomes" id="UP001212411">
    <property type="component" value="Chromosome 1"/>
</dbReference>
<proteinExistence type="predicted"/>
<feature type="coiled-coil region" evidence="1">
    <location>
        <begin position="116"/>
        <end position="143"/>
    </location>
</feature>
<evidence type="ECO:0000313" key="4">
    <source>
        <dbReference type="Proteomes" id="UP001212411"/>
    </source>
</evidence>
<accession>A0AAF0AW79</accession>
<dbReference type="RefSeq" id="XP_056036877.1">
    <property type="nucleotide sequence ID" value="XM_056179834.1"/>
</dbReference>
<feature type="region of interest" description="Disordered" evidence="2">
    <location>
        <begin position="38"/>
        <end position="62"/>
    </location>
</feature>
<protein>
    <submittedName>
        <fullName evidence="3">Autophagy associated protein Atg16</fullName>
    </submittedName>
</protein>
<sequence>MEKLDLVEKLKQRDCREKAYVQVIEPYTELFHSTLSLNQREPDVDEKEPLKEDERPSLHLGAPSMSLQAMTDELRSLRRTCELYQRNMQKSQFTYKQQLQENLLLEKQLSLQKELNVEKDKRIHRLQDELLALQLEMTSLERKSAGS</sequence>
<name>A0AAF0AW79_9SCHI</name>
<dbReference type="KEGG" id="som:SOMG_01041"/>